<evidence type="ECO:0000256" key="2">
    <source>
        <dbReference type="ARBA" id="ARBA00022574"/>
    </source>
</evidence>
<evidence type="ECO:0000256" key="4">
    <source>
        <dbReference type="ARBA" id="ARBA00023242"/>
    </source>
</evidence>
<dbReference type="SMART" id="SM00320">
    <property type="entry name" value="WD40"/>
    <property type="match status" value="5"/>
</dbReference>
<proteinExistence type="predicted"/>
<dbReference type="KEGG" id="lgi:LOTGIDRAFT_221179"/>
<dbReference type="SUPFAM" id="SSF50978">
    <property type="entry name" value="WD40 repeat-like"/>
    <property type="match status" value="1"/>
</dbReference>
<organism evidence="6 7">
    <name type="scientific">Lottia gigantea</name>
    <name type="common">Giant owl limpet</name>
    <dbReference type="NCBI Taxonomy" id="225164"/>
    <lineage>
        <taxon>Eukaryota</taxon>
        <taxon>Metazoa</taxon>
        <taxon>Spiralia</taxon>
        <taxon>Lophotrochozoa</taxon>
        <taxon>Mollusca</taxon>
        <taxon>Gastropoda</taxon>
        <taxon>Patellogastropoda</taxon>
        <taxon>Lottioidea</taxon>
        <taxon>Lottiidae</taxon>
        <taxon>Lottia</taxon>
    </lineage>
</organism>
<dbReference type="RefSeq" id="XP_009063490.1">
    <property type="nucleotide sequence ID" value="XM_009065242.1"/>
</dbReference>
<dbReference type="STRING" id="225164.V3Z4X9"/>
<dbReference type="Proteomes" id="UP000030746">
    <property type="component" value="Unassembled WGS sequence"/>
</dbReference>
<dbReference type="OMA" id="HDGDVMD"/>
<dbReference type="InterPro" id="IPR001680">
    <property type="entry name" value="WD40_rpt"/>
</dbReference>
<evidence type="ECO:0000256" key="3">
    <source>
        <dbReference type="ARBA" id="ARBA00022737"/>
    </source>
</evidence>
<dbReference type="PANTHER" id="PTHR22652">
    <property type="entry name" value="NUCLEOPORIN NUP43"/>
    <property type="match status" value="1"/>
</dbReference>
<dbReference type="InterPro" id="IPR019775">
    <property type="entry name" value="WD40_repeat_CS"/>
</dbReference>
<dbReference type="HOGENOM" id="CLU_060663_1_0_1"/>
<dbReference type="InterPro" id="IPR036322">
    <property type="entry name" value="WD40_repeat_dom_sf"/>
</dbReference>
<evidence type="ECO:0000313" key="7">
    <source>
        <dbReference type="Proteomes" id="UP000030746"/>
    </source>
</evidence>
<dbReference type="AlphaFoldDB" id="V3Z4X9"/>
<dbReference type="PANTHER" id="PTHR22652:SF0">
    <property type="entry name" value="NUCLEOPORIN NUP43"/>
    <property type="match status" value="1"/>
</dbReference>
<evidence type="ECO:0000256" key="5">
    <source>
        <dbReference type="PROSITE-ProRule" id="PRU00221"/>
    </source>
</evidence>
<dbReference type="PROSITE" id="PS50082">
    <property type="entry name" value="WD_REPEATS_2"/>
    <property type="match status" value="2"/>
</dbReference>
<reference evidence="6 7" key="1">
    <citation type="journal article" date="2013" name="Nature">
        <title>Insights into bilaterian evolution from three spiralian genomes.</title>
        <authorList>
            <person name="Simakov O."/>
            <person name="Marletaz F."/>
            <person name="Cho S.J."/>
            <person name="Edsinger-Gonzales E."/>
            <person name="Havlak P."/>
            <person name="Hellsten U."/>
            <person name="Kuo D.H."/>
            <person name="Larsson T."/>
            <person name="Lv J."/>
            <person name="Arendt D."/>
            <person name="Savage R."/>
            <person name="Osoegawa K."/>
            <person name="de Jong P."/>
            <person name="Grimwood J."/>
            <person name="Chapman J.A."/>
            <person name="Shapiro H."/>
            <person name="Aerts A."/>
            <person name="Otillar R.P."/>
            <person name="Terry A.Y."/>
            <person name="Boore J.L."/>
            <person name="Grigoriev I.V."/>
            <person name="Lindberg D.R."/>
            <person name="Seaver E.C."/>
            <person name="Weisblat D.A."/>
            <person name="Putnam N.H."/>
            <person name="Rokhsar D.S."/>
        </authorList>
    </citation>
    <scope>NUCLEOTIDE SEQUENCE [LARGE SCALE GENOMIC DNA]</scope>
</reference>
<dbReference type="CTD" id="20246977"/>
<dbReference type="GeneID" id="20246977"/>
<comment type="subcellular location">
    <subcellularLocation>
        <location evidence="1">Nucleus</location>
    </subcellularLocation>
</comment>
<sequence>MEELNLKFVSQKISKIKWQPVPKQSLKVADTFVTGSWDDDVNKICLWKVNSGVQDENLQRDLEPQKICEAAIEGDVTDLCYVAEDQLMVTSSTGSVCMFKHNNHTGLEFCSIWKGLHEMQGESVSCTCIGNRGDDMVATSGEDGRLIILNINQTKPVRIQDNADSCTINSLTFLTQSEILTVNSFGQLKIFDIRRDSDQPVNIFSVNEDNTPLHCVDKHPGQPHIVAAGGQDGMLTIWDIRKDKYPMTLLEAHSAAMWEVKFHPSNPDHLFTCSEDGSLWHWDGSAMNILTNLVAFCWVERMYTIAPMSESSPWISVESSRHKLEINSLLPNKSLPVNSLDIQDSILLCGTDSETIYTVPVPNLC</sequence>
<evidence type="ECO:0000313" key="6">
    <source>
        <dbReference type="EMBL" id="ESO85758.1"/>
    </source>
</evidence>
<dbReference type="OrthoDB" id="9890280at2759"/>
<feature type="repeat" description="WD" evidence="5">
    <location>
        <begin position="226"/>
        <end position="248"/>
    </location>
</feature>
<dbReference type="EMBL" id="KB203251">
    <property type="protein sequence ID" value="ESO85758.1"/>
    <property type="molecule type" value="Genomic_DNA"/>
</dbReference>
<dbReference type="InterPro" id="IPR015943">
    <property type="entry name" value="WD40/YVTN_repeat-like_dom_sf"/>
</dbReference>
<dbReference type="Pfam" id="PF00400">
    <property type="entry name" value="WD40"/>
    <property type="match status" value="2"/>
</dbReference>
<accession>V3Z4X9</accession>
<dbReference type="Gene3D" id="2.130.10.10">
    <property type="entry name" value="YVTN repeat-like/Quinoprotein amine dehydrogenase"/>
    <property type="match status" value="1"/>
</dbReference>
<evidence type="ECO:0000256" key="1">
    <source>
        <dbReference type="ARBA" id="ARBA00004123"/>
    </source>
</evidence>
<feature type="repeat" description="WD" evidence="5">
    <location>
        <begin position="250"/>
        <end position="283"/>
    </location>
</feature>
<dbReference type="PROSITE" id="PS00678">
    <property type="entry name" value="WD_REPEATS_1"/>
    <property type="match status" value="1"/>
</dbReference>
<dbReference type="GO" id="GO:0031080">
    <property type="term" value="C:nuclear pore outer ring"/>
    <property type="evidence" value="ECO:0007669"/>
    <property type="project" value="TreeGrafter"/>
</dbReference>
<gene>
    <name evidence="6" type="ORF">LOTGIDRAFT_221179</name>
</gene>
<keyword evidence="2 5" id="KW-0853">WD repeat</keyword>
<name>V3Z4X9_LOTGI</name>
<protein>
    <submittedName>
        <fullName evidence="6">Uncharacterized protein</fullName>
    </submittedName>
</protein>
<keyword evidence="4" id="KW-0539">Nucleus</keyword>
<keyword evidence="7" id="KW-1185">Reference proteome</keyword>
<dbReference type="FunFam" id="2.130.10.10:FF:000249">
    <property type="entry name" value="nucleoporin Nup43"/>
    <property type="match status" value="1"/>
</dbReference>
<keyword evidence="3" id="KW-0677">Repeat</keyword>